<dbReference type="Proteomes" id="UP000509750">
    <property type="component" value="Chromosome"/>
</dbReference>
<reference evidence="1 2" key="1">
    <citation type="submission" date="2020-07" db="EMBL/GenBank/DDBJ databases">
        <title>Gai3-2, isolated from salt lake.</title>
        <authorList>
            <person name="Cui H."/>
            <person name="Shi X."/>
        </authorList>
    </citation>
    <scope>NUCLEOTIDE SEQUENCE [LARGE SCALE GENOMIC DNA]</scope>
    <source>
        <strain evidence="1 2">Gai3-2</strain>
    </source>
</reference>
<dbReference type="RefSeq" id="WP_179168383.1">
    <property type="nucleotide sequence ID" value="NZ_CP058529.1"/>
</dbReference>
<evidence type="ECO:0000313" key="2">
    <source>
        <dbReference type="Proteomes" id="UP000509750"/>
    </source>
</evidence>
<proteinExistence type="predicted"/>
<dbReference type="KEGG" id="halg:HUG10_04295"/>
<gene>
    <name evidence="1" type="ORF">HUG10_04295</name>
</gene>
<dbReference type="EMBL" id="CP058529">
    <property type="protein sequence ID" value="QLG26808.1"/>
    <property type="molecule type" value="Genomic_DNA"/>
</dbReference>
<dbReference type="AlphaFoldDB" id="A0A7D5GDQ6"/>
<sequence>MAQTPSIEEVDEGDDYYHVRYRDPDDFDAIRTPDWAEKPAGSVVEDAEVRTGHQEGGDDDDWEIQSVLVPVGKVDDEDEAREKADQIVEKIES</sequence>
<organism evidence="1 2">
    <name type="scientific">Halorarum halophilum</name>
    <dbReference type="NCBI Taxonomy" id="2743090"/>
    <lineage>
        <taxon>Archaea</taxon>
        <taxon>Methanobacteriati</taxon>
        <taxon>Methanobacteriota</taxon>
        <taxon>Stenosarchaea group</taxon>
        <taxon>Halobacteria</taxon>
        <taxon>Halobacteriales</taxon>
        <taxon>Haloferacaceae</taxon>
        <taxon>Halorarum</taxon>
    </lineage>
</organism>
<protein>
    <submittedName>
        <fullName evidence="1">Uncharacterized protein</fullName>
    </submittedName>
</protein>
<dbReference type="OrthoDB" id="155519at2157"/>
<name>A0A7D5GDQ6_9EURY</name>
<keyword evidence="2" id="KW-1185">Reference proteome</keyword>
<accession>A0A7D5GDQ6</accession>
<dbReference type="GeneID" id="56028026"/>
<evidence type="ECO:0000313" key="1">
    <source>
        <dbReference type="EMBL" id="QLG26808.1"/>
    </source>
</evidence>